<dbReference type="PANTHER" id="PTHR32438:SF5">
    <property type="entry name" value="4-ALPHA-GLUCANOTRANSFERASE DPE1, CHLOROPLASTIC_AMYLOPLASTIC"/>
    <property type="match status" value="1"/>
</dbReference>
<keyword evidence="6" id="KW-0808">Transferase</keyword>
<dbReference type="EC" id="2.4.1.25" evidence="3"/>
<evidence type="ECO:0000256" key="9">
    <source>
        <dbReference type="ARBA" id="ARBA00031501"/>
    </source>
</evidence>
<gene>
    <name evidence="10" type="ORF">FJU31_17685</name>
</gene>
<reference evidence="10 11" key="1">
    <citation type="journal article" date="2020" name="Antonie Van Leeuwenhoek">
        <title>Stenotrophomonas cyclobalanopsidis sp. nov., isolated from the leaf spot disease of Cyclobalanopsis patelliformis.</title>
        <authorList>
            <person name="Bian D.R."/>
            <person name="Xue H."/>
            <person name="Piao C.G."/>
            <person name="Li Y."/>
        </authorList>
    </citation>
    <scope>NUCLEOTIDE SEQUENCE [LARGE SCALE GENOMIC DNA]</scope>
    <source>
        <strain evidence="10 11">TPQG1-4</strain>
    </source>
</reference>
<proteinExistence type="inferred from homology"/>
<evidence type="ECO:0000256" key="7">
    <source>
        <dbReference type="ARBA" id="ARBA00023277"/>
    </source>
</evidence>
<organism evidence="10 11">
    <name type="scientific">Stenotrophomonas cyclobalanopsidis</name>
    <dbReference type="NCBI Taxonomy" id="2771362"/>
    <lineage>
        <taxon>Bacteria</taxon>
        <taxon>Pseudomonadati</taxon>
        <taxon>Pseudomonadota</taxon>
        <taxon>Gammaproteobacteria</taxon>
        <taxon>Lysobacterales</taxon>
        <taxon>Lysobacteraceae</taxon>
        <taxon>Stenotrophomonas</taxon>
    </lineage>
</organism>
<protein>
    <recommendedName>
        <fullName evidence="4">4-alpha-glucanotransferase</fullName>
        <ecNumber evidence="3">2.4.1.25</ecNumber>
    </recommendedName>
    <alternativeName>
        <fullName evidence="8">Amylomaltase</fullName>
    </alternativeName>
    <alternativeName>
        <fullName evidence="9">Disproportionating enzyme</fullName>
    </alternativeName>
</protein>
<dbReference type="Pfam" id="PF02446">
    <property type="entry name" value="Glyco_hydro_77"/>
    <property type="match status" value="2"/>
</dbReference>
<evidence type="ECO:0000256" key="3">
    <source>
        <dbReference type="ARBA" id="ARBA00012560"/>
    </source>
</evidence>
<keyword evidence="11" id="KW-1185">Reference proteome</keyword>
<accession>A0ABQ6SWL0</accession>
<sequence length="612" mass="65941">MSGDTALQAAARSAGLMPQWEDVAGRHCEVAPEVLRAVLQVLQPQAETAGAPLHTAICGEAVVLPGVAGAACWVDETGQHRDARQDKAGRWPVPLQPGYWHWQQGPRRIAVAVAPQKAWWPAQVDRGWGVAAQVYSLRSVGDAGIGDSAGCVPWLQRLQQHGGQALALSPMHAGLPPGAGYSPYSPSDRRWLDPLQASLLQAVPDAAHAVLAEDPALAEAVNAATAARRIDWPGAADLKWRWLRAARLQLQHAQPDLWAEVCQWQADAGAALQDYCLLAADARSGDAQDHAFAQWVAQRCWTDLHWQARSNGAAIGLIADLAVGCAPDGAEARTQAHAMLAGLELGAPPDAFNTKGQAWGITGFSPLALRRQGYVPFIHLLRAVMAGRGGVRIDHILGLHRLWVLPQGAPARDGVYLQFPLQDLLNLLVLESWRHQCLVIGEDLGVVPAGIRQQLAARGLLGVDVLPFTRDAAGFLPARRWRRDAVAMPSTHDLPPLGGWLRGRDLRWRARLGEIEDLPASLAQRRLDATALADLVHGDCVEDDALGLLASTPSRLALLPLEDALGLRTQVNLPGTVGGHPNWRRRLPLQWNEAALQSRLQRVSAGRDGGHA</sequence>
<comment type="catalytic activity">
    <reaction evidence="1">
        <text>Transfers a segment of a (1-&gt;4)-alpha-D-glucan to a new position in an acceptor, which may be glucose or a (1-&gt;4)-alpha-D-glucan.</text>
        <dbReference type="EC" id="2.4.1.25"/>
    </reaction>
</comment>
<evidence type="ECO:0000256" key="1">
    <source>
        <dbReference type="ARBA" id="ARBA00000439"/>
    </source>
</evidence>
<dbReference type="RefSeq" id="WP_150455900.1">
    <property type="nucleotide sequence ID" value="NZ_VYKI01000035.1"/>
</dbReference>
<dbReference type="SUPFAM" id="SSF51445">
    <property type="entry name" value="(Trans)glycosidases"/>
    <property type="match status" value="1"/>
</dbReference>
<evidence type="ECO:0000256" key="2">
    <source>
        <dbReference type="ARBA" id="ARBA00005684"/>
    </source>
</evidence>
<dbReference type="InterPro" id="IPR017853">
    <property type="entry name" value="GH"/>
</dbReference>
<comment type="similarity">
    <text evidence="2">Belongs to the disproportionating enzyme family.</text>
</comment>
<dbReference type="Gene3D" id="3.20.20.80">
    <property type="entry name" value="Glycosidases"/>
    <property type="match status" value="2"/>
</dbReference>
<name>A0ABQ6SWL0_9GAMM</name>
<keyword evidence="5" id="KW-0328">Glycosyltransferase</keyword>
<keyword evidence="7" id="KW-0119">Carbohydrate metabolism</keyword>
<evidence type="ECO:0000256" key="8">
    <source>
        <dbReference type="ARBA" id="ARBA00031423"/>
    </source>
</evidence>
<dbReference type="EMBL" id="VYKI01000035">
    <property type="protein sequence ID" value="KAA8993858.1"/>
    <property type="molecule type" value="Genomic_DNA"/>
</dbReference>
<evidence type="ECO:0000256" key="5">
    <source>
        <dbReference type="ARBA" id="ARBA00022676"/>
    </source>
</evidence>
<dbReference type="PANTHER" id="PTHR32438">
    <property type="entry name" value="4-ALPHA-GLUCANOTRANSFERASE DPE1, CHLOROPLASTIC/AMYLOPLASTIC"/>
    <property type="match status" value="1"/>
</dbReference>
<dbReference type="InterPro" id="IPR003385">
    <property type="entry name" value="Glyco_hydro_77"/>
</dbReference>
<dbReference type="Proteomes" id="UP000326367">
    <property type="component" value="Unassembled WGS sequence"/>
</dbReference>
<evidence type="ECO:0000313" key="10">
    <source>
        <dbReference type="EMBL" id="KAA8993858.1"/>
    </source>
</evidence>
<comment type="caution">
    <text evidence="10">The sequence shown here is derived from an EMBL/GenBank/DDBJ whole genome shotgun (WGS) entry which is preliminary data.</text>
</comment>
<evidence type="ECO:0000313" key="11">
    <source>
        <dbReference type="Proteomes" id="UP000326367"/>
    </source>
</evidence>
<evidence type="ECO:0000256" key="4">
    <source>
        <dbReference type="ARBA" id="ARBA00020295"/>
    </source>
</evidence>
<evidence type="ECO:0000256" key="6">
    <source>
        <dbReference type="ARBA" id="ARBA00022679"/>
    </source>
</evidence>